<reference evidence="1 2" key="1">
    <citation type="submission" date="2014-03" db="EMBL/GenBank/DDBJ databases">
        <title>Bradyrhizobium valentinum sp. nov., isolated from effective nodules of Lupinus mariae-josephae, a lupine endemic of basic-lime soils in Eastern Spain.</title>
        <authorList>
            <person name="Duran D."/>
            <person name="Rey L."/>
            <person name="Navarro A."/>
            <person name="Busquets A."/>
            <person name="Imperial J."/>
            <person name="Ruiz-Argueso T."/>
        </authorList>
    </citation>
    <scope>NUCLEOTIDE SEQUENCE [LARGE SCALE GENOMIC DNA]</scope>
    <source>
        <strain evidence="1 2">CCBAU 23086</strain>
    </source>
</reference>
<gene>
    <name evidence="1" type="ORF">CQ14_06925</name>
</gene>
<dbReference type="RefSeq" id="WP_057859835.1">
    <property type="nucleotide sequence ID" value="NZ_LLYB01000081.1"/>
</dbReference>
<sequence length="72" mass="8280">MEIVKVQTTLASSDPEALALVYDKDRKWLVHQQLDDTTQDAMGTDVKAFFEAEYLSMAGCWKIGKRVNDRDW</sequence>
<name>A0A0R3MN57_9BRAD</name>
<dbReference type="Proteomes" id="UP000051660">
    <property type="component" value="Unassembled WGS sequence"/>
</dbReference>
<accession>A0A0R3MN57</accession>
<dbReference type="OrthoDB" id="8516515at2"/>
<comment type="caution">
    <text evidence="1">The sequence shown here is derived from an EMBL/GenBank/DDBJ whole genome shotgun (WGS) entry which is preliminary data.</text>
</comment>
<evidence type="ECO:0000313" key="2">
    <source>
        <dbReference type="Proteomes" id="UP000051660"/>
    </source>
</evidence>
<protein>
    <submittedName>
        <fullName evidence="1">Uncharacterized protein</fullName>
    </submittedName>
</protein>
<dbReference type="EMBL" id="LLYB01000081">
    <property type="protein sequence ID" value="KRR21377.1"/>
    <property type="molecule type" value="Genomic_DNA"/>
</dbReference>
<proteinExistence type="predicted"/>
<organism evidence="1 2">
    <name type="scientific">Bradyrhizobium lablabi</name>
    <dbReference type="NCBI Taxonomy" id="722472"/>
    <lineage>
        <taxon>Bacteria</taxon>
        <taxon>Pseudomonadati</taxon>
        <taxon>Pseudomonadota</taxon>
        <taxon>Alphaproteobacteria</taxon>
        <taxon>Hyphomicrobiales</taxon>
        <taxon>Nitrobacteraceae</taxon>
        <taxon>Bradyrhizobium</taxon>
    </lineage>
</organism>
<evidence type="ECO:0000313" key="1">
    <source>
        <dbReference type="EMBL" id="KRR21377.1"/>
    </source>
</evidence>
<dbReference type="AlphaFoldDB" id="A0A0R3MN57"/>